<organism evidence="1 2">
    <name type="scientific">Promicromonospora soli</name>
    <dbReference type="NCBI Taxonomy" id="2035533"/>
    <lineage>
        <taxon>Bacteria</taxon>
        <taxon>Bacillati</taxon>
        <taxon>Actinomycetota</taxon>
        <taxon>Actinomycetes</taxon>
        <taxon>Micrococcales</taxon>
        <taxon>Promicromonosporaceae</taxon>
        <taxon>Promicromonospora</taxon>
    </lineage>
</organism>
<accession>A0A919KNC7</accession>
<evidence type="ECO:0000313" key="1">
    <source>
        <dbReference type="EMBL" id="GHH65487.1"/>
    </source>
</evidence>
<reference evidence="1" key="2">
    <citation type="submission" date="2020-09" db="EMBL/GenBank/DDBJ databases">
        <authorList>
            <person name="Sun Q."/>
            <person name="Zhou Y."/>
        </authorList>
    </citation>
    <scope>NUCLEOTIDE SEQUENCE</scope>
    <source>
        <strain evidence="1">CGMCC 4.7398</strain>
    </source>
</reference>
<proteinExistence type="predicted"/>
<dbReference type="AlphaFoldDB" id="A0A919KNC7"/>
<sequence length="58" mass="6598">MWEVTAHRVTTNGEFEMPTAYLSARVYDIRNNRDARTAASHLFGPDVRFEVRAIGVDS</sequence>
<keyword evidence="2" id="KW-1185">Reference proteome</keyword>
<name>A0A919KNC7_9MICO</name>
<protein>
    <submittedName>
        <fullName evidence="1">Uncharacterized protein</fullName>
    </submittedName>
</protein>
<reference evidence="1" key="1">
    <citation type="journal article" date="2014" name="Int. J. Syst. Evol. Microbiol.">
        <title>Complete genome sequence of Corynebacterium casei LMG S-19264T (=DSM 44701T), isolated from a smear-ripened cheese.</title>
        <authorList>
            <consortium name="US DOE Joint Genome Institute (JGI-PGF)"/>
            <person name="Walter F."/>
            <person name="Albersmeier A."/>
            <person name="Kalinowski J."/>
            <person name="Ruckert C."/>
        </authorList>
    </citation>
    <scope>NUCLEOTIDE SEQUENCE</scope>
    <source>
        <strain evidence="1">CGMCC 4.7398</strain>
    </source>
</reference>
<evidence type="ECO:0000313" key="2">
    <source>
        <dbReference type="Proteomes" id="UP000627369"/>
    </source>
</evidence>
<dbReference type="EMBL" id="BNAS01000001">
    <property type="protein sequence ID" value="GHH65487.1"/>
    <property type="molecule type" value="Genomic_DNA"/>
</dbReference>
<comment type="caution">
    <text evidence="1">The sequence shown here is derived from an EMBL/GenBank/DDBJ whole genome shotgun (WGS) entry which is preliminary data.</text>
</comment>
<dbReference type="Proteomes" id="UP000627369">
    <property type="component" value="Unassembled WGS sequence"/>
</dbReference>
<gene>
    <name evidence="1" type="ORF">GCM10017772_03790</name>
</gene>